<keyword evidence="1" id="KW-0812">Transmembrane</keyword>
<evidence type="ECO:0000313" key="2">
    <source>
        <dbReference type="EMBL" id="KAF2668482.1"/>
    </source>
</evidence>
<sequence length="142" mass="15949">MARPGRWLSMLIHTRPRSNWSSLRLAAKKNGRQGGNAQWLVERRVHGVLAARDPLRQHAIRSRPKTPTEADPPRVSGCARLHFTHWFLLVQIATALLNLPLFVLRSSCRRKHTAYRVHACQAPAICLSDPAFRLAGPALILA</sequence>
<reference evidence="2" key="1">
    <citation type="journal article" date="2020" name="Stud. Mycol.">
        <title>101 Dothideomycetes genomes: a test case for predicting lifestyles and emergence of pathogens.</title>
        <authorList>
            <person name="Haridas S."/>
            <person name="Albert R."/>
            <person name="Binder M."/>
            <person name="Bloem J."/>
            <person name="Labutti K."/>
            <person name="Salamov A."/>
            <person name="Andreopoulos B."/>
            <person name="Baker S."/>
            <person name="Barry K."/>
            <person name="Bills G."/>
            <person name="Bluhm B."/>
            <person name="Cannon C."/>
            <person name="Castanera R."/>
            <person name="Culley D."/>
            <person name="Daum C."/>
            <person name="Ezra D."/>
            <person name="Gonzalez J."/>
            <person name="Henrissat B."/>
            <person name="Kuo A."/>
            <person name="Liang C."/>
            <person name="Lipzen A."/>
            <person name="Lutzoni F."/>
            <person name="Magnuson J."/>
            <person name="Mondo S."/>
            <person name="Nolan M."/>
            <person name="Ohm R."/>
            <person name="Pangilinan J."/>
            <person name="Park H.-J."/>
            <person name="Ramirez L."/>
            <person name="Alfaro M."/>
            <person name="Sun H."/>
            <person name="Tritt A."/>
            <person name="Yoshinaga Y."/>
            <person name="Zwiers L.-H."/>
            <person name="Turgeon B."/>
            <person name="Goodwin S."/>
            <person name="Spatafora J."/>
            <person name="Crous P."/>
            <person name="Grigoriev I."/>
        </authorList>
    </citation>
    <scope>NUCLEOTIDE SEQUENCE</scope>
    <source>
        <strain evidence="2">CBS 115976</strain>
    </source>
</reference>
<organism evidence="2 3">
    <name type="scientific">Microthyrium microscopicum</name>
    <dbReference type="NCBI Taxonomy" id="703497"/>
    <lineage>
        <taxon>Eukaryota</taxon>
        <taxon>Fungi</taxon>
        <taxon>Dikarya</taxon>
        <taxon>Ascomycota</taxon>
        <taxon>Pezizomycotina</taxon>
        <taxon>Dothideomycetes</taxon>
        <taxon>Dothideomycetes incertae sedis</taxon>
        <taxon>Microthyriales</taxon>
        <taxon>Microthyriaceae</taxon>
        <taxon>Microthyrium</taxon>
    </lineage>
</organism>
<evidence type="ECO:0000313" key="3">
    <source>
        <dbReference type="Proteomes" id="UP000799302"/>
    </source>
</evidence>
<dbReference type="EMBL" id="MU004236">
    <property type="protein sequence ID" value="KAF2668482.1"/>
    <property type="molecule type" value="Genomic_DNA"/>
</dbReference>
<accession>A0A6A6U8I7</accession>
<name>A0A6A6U8I7_9PEZI</name>
<evidence type="ECO:0000256" key="1">
    <source>
        <dbReference type="SAM" id="Phobius"/>
    </source>
</evidence>
<dbReference type="AlphaFoldDB" id="A0A6A6U8I7"/>
<keyword evidence="1" id="KW-0472">Membrane</keyword>
<dbReference type="Proteomes" id="UP000799302">
    <property type="component" value="Unassembled WGS sequence"/>
</dbReference>
<gene>
    <name evidence="2" type="ORF">BT63DRAFT_278314</name>
</gene>
<protein>
    <submittedName>
        <fullName evidence="2">Uncharacterized protein</fullName>
    </submittedName>
</protein>
<proteinExistence type="predicted"/>
<keyword evidence="1" id="KW-1133">Transmembrane helix</keyword>
<feature type="transmembrane region" description="Helical" evidence="1">
    <location>
        <begin position="83"/>
        <end position="104"/>
    </location>
</feature>
<keyword evidence="3" id="KW-1185">Reference proteome</keyword>